<organism evidence="1 2">
    <name type="scientific">Tessaracoccus bendigoensis DSM 12906</name>
    <dbReference type="NCBI Taxonomy" id="1123357"/>
    <lineage>
        <taxon>Bacteria</taxon>
        <taxon>Bacillati</taxon>
        <taxon>Actinomycetota</taxon>
        <taxon>Actinomycetes</taxon>
        <taxon>Propionibacteriales</taxon>
        <taxon>Propionibacteriaceae</taxon>
        <taxon>Tessaracoccus</taxon>
    </lineage>
</organism>
<dbReference type="OrthoDB" id="370073at2"/>
<dbReference type="Proteomes" id="UP000184512">
    <property type="component" value="Unassembled WGS sequence"/>
</dbReference>
<dbReference type="EMBL" id="FQZG01000026">
    <property type="protein sequence ID" value="SHJ08908.1"/>
    <property type="molecule type" value="Genomic_DNA"/>
</dbReference>
<keyword evidence="2" id="KW-1185">Reference proteome</keyword>
<dbReference type="Pfam" id="PF09684">
    <property type="entry name" value="Tail_P2_I"/>
    <property type="match status" value="1"/>
</dbReference>
<gene>
    <name evidence="1" type="ORF">SAMN02745244_01704</name>
</gene>
<dbReference type="STRING" id="1123357.SAMN02745244_01704"/>
<dbReference type="AlphaFoldDB" id="A0A1M6GG68"/>
<sequence length="175" mass="18800">MSGTTMRATEVALLLPEVYRRADQPGSVLHALIEVMVELQGPADASLRSFWSDLDPLGAPEPNLARLAAWVGLDRLDRTVAGPLEPERLRQLVHLAALLGARRGTAVGLREVVLVASGVRDCRIQPVAPFRVRIEVADPSPAQLNLVREVVAQEKPAHLFADVVAVRTAGEGATP</sequence>
<dbReference type="InterPro" id="IPR006521">
    <property type="entry name" value="Tail_protein_I"/>
</dbReference>
<reference evidence="1 2" key="1">
    <citation type="submission" date="2016-11" db="EMBL/GenBank/DDBJ databases">
        <authorList>
            <person name="Jaros S."/>
            <person name="Januszkiewicz K."/>
            <person name="Wedrychowicz H."/>
        </authorList>
    </citation>
    <scope>NUCLEOTIDE SEQUENCE [LARGE SCALE GENOMIC DNA]</scope>
    <source>
        <strain evidence="1 2">DSM 12906</strain>
    </source>
</reference>
<accession>A0A1M6GG68</accession>
<proteinExistence type="predicted"/>
<name>A0A1M6GG68_9ACTN</name>
<evidence type="ECO:0000313" key="1">
    <source>
        <dbReference type="EMBL" id="SHJ08908.1"/>
    </source>
</evidence>
<evidence type="ECO:0000313" key="2">
    <source>
        <dbReference type="Proteomes" id="UP000184512"/>
    </source>
</evidence>
<protein>
    <submittedName>
        <fullName evidence="1">Phage tail protein domain-containing protein</fullName>
    </submittedName>
</protein>
<dbReference type="InterPro" id="IPR011748">
    <property type="entry name" value="Unchr_phage_tail-like"/>
</dbReference>
<dbReference type="NCBIfam" id="TIGR02242">
    <property type="entry name" value="tail_TIGR02242"/>
    <property type="match status" value="1"/>
</dbReference>
<dbReference type="RefSeq" id="WP_084189459.1">
    <property type="nucleotide sequence ID" value="NZ_FQZG01000026.1"/>
</dbReference>